<keyword evidence="1" id="KW-0175">Coiled coil</keyword>
<dbReference type="OrthoDB" id="3060374at2"/>
<evidence type="ECO:0000256" key="1">
    <source>
        <dbReference type="SAM" id="Coils"/>
    </source>
</evidence>
<evidence type="ECO:0000313" key="2">
    <source>
        <dbReference type="EMBL" id="SDX75579.1"/>
    </source>
</evidence>
<sequence length="67" mass="7826">MNAIGIYVEYKNRSKLEIEKEMKYAAEKIVELERIVDAGKKAEKELEKAREKMMELAISYARIEGDM</sequence>
<dbReference type="Proteomes" id="UP000198828">
    <property type="component" value="Unassembled WGS sequence"/>
</dbReference>
<reference evidence="2 3" key="1">
    <citation type="submission" date="2016-10" db="EMBL/GenBank/DDBJ databases">
        <authorList>
            <person name="de Groot N.N."/>
        </authorList>
    </citation>
    <scope>NUCLEOTIDE SEQUENCE [LARGE SCALE GENOMIC DNA]</scope>
    <source>
        <strain evidence="2 3">DSM 23310</strain>
    </source>
</reference>
<dbReference type="EMBL" id="FNNG01000018">
    <property type="protein sequence ID" value="SDX75579.1"/>
    <property type="molecule type" value="Genomic_DNA"/>
</dbReference>
<proteinExistence type="predicted"/>
<dbReference type="AlphaFoldDB" id="A0A1H3ECF0"/>
<dbReference type="RefSeq" id="WP_093754848.1">
    <property type="nucleotide sequence ID" value="NZ_FNNG01000018.1"/>
</dbReference>
<protein>
    <submittedName>
        <fullName evidence="2">Uncharacterized protein</fullName>
    </submittedName>
</protein>
<organism evidence="2 3">
    <name type="scientific">Tepidimicrobium xylanilyticum</name>
    <dbReference type="NCBI Taxonomy" id="1123352"/>
    <lineage>
        <taxon>Bacteria</taxon>
        <taxon>Bacillati</taxon>
        <taxon>Bacillota</taxon>
        <taxon>Tissierellia</taxon>
        <taxon>Tissierellales</taxon>
        <taxon>Tepidimicrobiaceae</taxon>
        <taxon>Tepidimicrobium</taxon>
    </lineage>
</organism>
<feature type="coiled-coil region" evidence="1">
    <location>
        <begin position="32"/>
        <end position="66"/>
    </location>
</feature>
<gene>
    <name evidence="2" type="ORF">SAMN05660923_02877</name>
</gene>
<accession>A0A1H3ECF0</accession>
<evidence type="ECO:0000313" key="3">
    <source>
        <dbReference type="Proteomes" id="UP000198828"/>
    </source>
</evidence>
<name>A0A1H3ECF0_9FIRM</name>
<keyword evidence="3" id="KW-1185">Reference proteome</keyword>